<dbReference type="GO" id="GO:0000179">
    <property type="term" value="F:rRNA (adenine-N6,N6-)-dimethyltransferase activity"/>
    <property type="evidence" value="ECO:0007669"/>
    <property type="project" value="UniProtKB-UniRule"/>
</dbReference>
<evidence type="ECO:0000256" key="7">
    <source>
        <dbReference type="PROSITE-ProRule" id="PRU01026"/>
    </source>
</evidence>
<dbReference type="InterPro" id="IPR001737">
    <property type="entry name" value="KsgA/Erm"/>
</dbReference>
<dbReference type="InterPro" id="IPR011530">
    <property type="entry name" value="rRNA_adenine_dimethylase"/>
</dbReference>
<dbReference type="GO" id="GO:0005829">
    <property type="term" value="C:cytosol"/>
    <property type="evidence" value="ECO:0007669"/>
    <property type="project" value="TreeGrafter"/>
</dbReference>
<dbReference type="PANTHER" id="PTHR11727:SF7">
    <property type="entry name" value="DIMETHYLADENOSINE TRANSFERASE-RELATED"/>
    <property type="match status" value="1"/>
</dbReference>
<dbReference type="InterPro" id="IPR023165">
    <property type="entry name" value="rRNA_Ade_diMease-like_C"/>
</dbReference>
<keyword evidence="1" id="KW-0963">Cytoplasm</keyword>
<dbReference type="SMART" id="SM00650">
    <property type="entry name" value="rADc"/>
    <property type="match status" value="1"/>
</dbReference>
<dbReference type="InterPro" id="IPR029063">
    <property type="entry name" value="SAM-dependent_MTases_sf"/>
</dbReference>
<reference evidence="9 10" key="1">
    <citation type="journal article" date="2015" name="Nature">
        <title>rRNA introns, odd ribosomes, and small enigmatic genomes across a large radiation of phyla.</title>
        <authorList>
            <person name="Brown C.T."/>
            <person name="Hug L.A."/>
            <person name="Thomas B.C."/>
            <person name="Sharon I."/>
            <person name="Castelle C.J."/>
            <person name="Singh A."/>
            <person name="Wilkins M.J."/>
            <person name="Williams K.H."/>
            <person name="Banfield J.F."/>
        </authorList>
    </citation>
    <scope>NUCLEOTIDE SEQUENCE [LARGE SCALE GENOMIC DNA]</scope>
</reference>
<feature type="binding site" evidence="7">
    <location>
        <position position="63"/>
    </location>
    <ligand>
        <name>S-adenosyl-L-methionine</name>
        <dbReference type="ChEBI" id="CHEBI:59789"/>
    </ligand>
</feature>
<dbReference type="PATRIC" id="fig|1619138.3.peg.793"/>
<dbReference type="Gene3D" id="1.10.8.100">
    <property type="entry name" value="Ribosomal RNA adenine dimethylase-like, domain 2"/>
    <property type="match status" value="1"/>
</dbReference>
<keyword evidence="6 7" id="KW-0694">RNA-binding</keyword>
<feature type="binding site" evidence="7">
    <location>
        <position position="88"/>
    </location>
    <ligand>
        <name>S-adenosyl-L-methionine</name>
        <dbReference type="ChEBI" id="CHEBI:59789"/>
    </ligand>
</feature>
<proteinExistence type="inferred from homology"/>
<keyword evidence="3 7" id="KW-0489">Methyltransferase</keyword>
<feature type="binding site" evidence="7">
    <location>
        <position position="11"/>
    </location>
    <ligand>
        <name>S-adenosyl-L-methionine</name>
        <dbReference type="ChEBI" id="CHEBI:59789"/>
    </ligand>
</feature>
<dbReference type="EMBL" id="LCCU01000019">
    <property type="protein sequence ID" value="KKS36931.1"/>
    <property type="molecule type" value="Genomic_DNA"/>
</dbReference>
<keyword evidence="2" id="KW-0698">rRNA processing</keyword>
<gene>
    <name evidence="9" type="ORF">UV00_C0019G0032</name>
</gene>
<evidence type="ECO:0000256" key="1">
    <source>
        <dbReference type="ARBA" id="ARBA00022490"/>
    </source>
</evidence>
<feature type="binding site" evidence="7">
    <location>
        <position position="38"/>
    </location>
    <ligand>
        <name>S-adenosyl-L-methionine</name>
        <dbReference type="ChEBI" id="CHEBI:59789"/>
    </ligand>
</feature>
<evidence type="ECO:0000313" key="10">
    <source>
        <dbReference type="Proteomes" id="UP000033847"/>
    </source>
</evidence>
<dbReference type="CDD" id="cd02440">
    <property type="entry name" value="AdoMet_MTases"/>
    <property type="match status" value="1"/>
</dbReference>
<dbReference type="GO" id="GO:0003723">
    <property type="term" value="F:RNA binding"/>
    <property type="evidence" value="ECO:0007669"/>
    <property type="project" value="UniProtKB-UniRule"/>
</dbReference>
<evidence type="ECO:0000256" key="6">
    <source>
        <dbReference type="ARBA" id="ARBA00022884"/>
    </source>
</evidence>
<evidence type="ECO:0000256" key="3">
    <source>
        <dbReference type="ARBA" id="ARBA00022603"/>
    </source>
</evidence>
<dbReference type="InterPro" id="IPR020598">
    <property type="entry name" value="rRNA_Ade_methylase_Trfase_N"/>
</dbReference>
<dbReference type="PANTHER" id="PTHR11727">
    <property type="entry name" value="DIMETHYLADENOSINE TRANSFERASE"/>
    <property type="match status" value="1"/>
</dbReference>
<name>A0A0G1AS63_UNCKA</name>
<accession>A0A0G1AS63</accession>
<sequence length="257" mass="29229">MYESVKSLGQNFLSKASVVEPMVSALDIKDGEDIIEIGPGHGVLTESLLHRVSDRDVKVYSVEVDERFARKLFGMYVGEPVIEIVHADILKWLPTFTSERKVKVFGSLPYYITSPILHSVIKMNVMPERAVFLIQKEVAEKVCSKVPDASYISTFIQTFYDAELLFNVPKTEFTPAPKVDGAVIKLTRTSIEMDRGIIERYEGFLHRAFSHPRKMLNKPFSKEELARGGIDPKLRPQNLSPEEWLEFYKVLHLPASI</sequence>
<comment type="similarity">
    <text evidence="7">Belongs to the class I-like SAM-binding methyltransferase superfamily. rRNA adenine N(6)-methyltransferase family.</text>
</comment>
<organism evidence="9 10">
    <name type="scientific">candidate division WWE3 bacterium GW2011_GWF1_42_14</name>
    <dbReference type="NCBI Taxonomy" id="1619138"/>
    <lineage>
        <taxon>Bacteria</taxon>
        <taxon>Katanobacteria</taxon>
    </lineage>
</organism>
<feature type="binding site" evidence="7">
    <location>
        <position position="107"/>
    </location>
    <ligand>
        <name>S-adenosyl-L-methionine</name>
        <dbReference type="ChEBI" id="CHEBI:59789"/>
    </ligand>
</feature>
<feature type="domain" description="Ribosomal RNA adenine methylase transferase N-terminal" evidence="8">
    <location>
        <begin position="18"/>
        <end position="190"/>
    </location>
</feature>
<evidence type="ECO:0000256" key="4">
    <source>
        <dbReference type="ARBA" id="ARBA00022679"/>
    </source>
</evidence>
<evidence type="ECO:0000259" key="8">
    <source>
        <dbReference type="SMART" id="SM00650"/>
    </source>
</evidence>
<comment type="caution">
    <text evidence="9">The sequence shown here is derived from an EMBL/GenBank/DDBJ whole genome shotgun (WGS) entry which is preliminary data.</text>
</comment>
<evidence type="ECO:0000256" key="2">
    <source>
        <dbReference type="ARBA" id="ARBA00022552"/>
    </source>
</evidence>
<dbReference type="Proteomes" id="UP000033847">
    <property type="component" value="Unassembled WGS sequence"/>
</dbReference>
<evidence type="ECO:0000313" key="9">
    <source>
        <dbReference type="EMBL" id="KKS36931.1"/>
    </source>
</evidence>
<feature type="binding site" evidence="7">
    <location>
        <position position="13"/>
    </location>
    <ligand>
        <name>S-adenosyl-L-methionine</name>
        <dbReference type="ChEBI" id="CHEBI:59789"/>
    </ligand>
</feature>
<dbReference type="AlphaFoldDB" id="A0A0G1AS63"/>
<dbReference type="Pfam" id="PF00398">
    <property type="entry name" value="RrnaAD"/>
    <property type="match status" value="1"/>
</dbReference>
<dbReference type="Gene3D" id="3.40.50.150">
    <property type="entry name" value="Vaccinia Virus protein VP39"/>
    <property type="match status" value="1"/>
</dbReference>
<keyword evidence="4 7" id="KW-0808">Transferase</keyword>
<protein>
    <submittedName>
        <fullName evidence="9">Ribosomal RNA small subunit methyltransferase A</fullName>
    </submittedName>
</protein>
<evidence type="ECO:0000256" key="5">
    <source>
        <dbReference type="ARBA" id="ARBA00022691"/>
    </source>
</evidence>
<dbReference type="SUPFAM" id="SSF53335">
    <property type="entry name" value="S-adenosyl-L-methionine-dependent methyltransferases"/>
    <property type="match status" value="1"/>
</dbReference>
<keyword evidence="5 7" id="KW-0949">S-adenosyl-L-methionine</keyword>
<dbReference type="NCBIfam" id="TIGR00755">
    <property type="entry name" value="ksgA"/>
    <property type="match status" value="1"/>
</dbReference>
<dbReference type="PROSITE" id="PS51689">
    <property type="entry name" value="SAM_RNA_A_N6_MT"/>
    <property type="match status" value="1"/>
</dbReference>